<dbReference type="AlphaFoldDB" id="A0A0L0BZB2"/>
<accession>A0A0L0BZB2</accession>
<sequence length="179" mass="21571">MELRYREQDTMVMEVKRLILVIERRIPSCLLIESLYHDSLLQLLICKYLYLYKHFVAHLLHDCYKSKFRALNCVLQNIRPLKLEKNVEATGEVWRNIFKKVGCTTNFMQLLIFSSRKFKNLSEKHLMEKLQKSSIIENIKRPLYGEIIRKCYVKIMKRTTGYRISCRLRQKHTSTYTFL</sequence>
<evidence type="ECO:0000313" key="2">
    <source>
        <dbReference type="Proteomes" id="UP000037069"/>
    </source>
</evidence>
<comment type="caution">
    <text evidence="1">The sequence shown here is derived from an EMBL/GenBank/DDBJ whole genome shotgun (WGS) entry which is preliminary data.</text>
</comment>
<dbReference type="EMBL" id="JRES01001119">
    <property type="protein sequence ID" value="KNC25407.1"/>
    <property type="molecule type" value="Genomic_DNA"/>
</dbReference>
<gene>
    <name evidence="1" type="ORF">FF38_07598</name>
</gene>
<protein>
    <submittedName>
        <fullName evidence="1">Uncharacterized protein</fullName>
    </submittedName>
</protein>
<name>A0A0L0BZB2_LUCCU</name>
<proteinExistence type="predicted"/>
<reference evidence="1 2" key="1">
    <citation type="journal article" date="2015" name="Nat. Commun.">
        <title>Lucilia cuprina genome unlocks parasitic fly biology to underpin future interventions.</title>
        <authorList>
            <person name="Anstead C.A."/>
            <person name="Korhonen P.K."/>
            <person name="Young N.D."/>
            <person name="Hall R.S."/>
            <person name="Jex A.R."/>
            <person name="Murali S.C."/>
            <person name="Hughes D.S."/>
            <person name="Lee S.F."/>
            <person name="Perry T."/>
            <person name="Stroehlein A.J."/>
            <person name="Ansell B.R."/>
            <person name="Breugelmans B."/>
            <person name="Hofmann A."/>
            <person name="Qu J."/>
            <person name="Dugan S."/>
            <person name="Lee S.L."/>
            <person name="Chao H."/>
            <person name="Dinh H."/>
            <person name="Han Y."/>
            <person name="Doddapaneni H.V."/>
            <person name="Worley K.C."/>
            <person name="Muzny D.M."/>
            <person name="Ioannidis P."/>
            <person name="Waterhouse R.M."/>
            <person name="Zdobnov E.M."/>
            <person name="James P.J."/>
            <person name="Bagnall N.H."/>
            <person name="Kotze A.C."/>
            <person name="Gibbs R.A."/>
            <person name="Richards S."/>
            <person name="Batterham P."/>
            <person name="Gasser R.B."/>
        </authorList>
    </citation>
    <scope>NUCLEOTIDE SEQUENCE [LARGE SCALE GENOMIC DNA]</scope>
    <source>
        <strain evidence="1 2">LS</strain>
        <tissue evidence="1">Full body</tissue>
    </source>
</reference>
<dbReference type="Proteomes" id="UP000037069">
    <property type="component" value="Unassembled WGS sequence"/>
</dbReference>
<evidence type="ECO:0000313" key="1">
    <source>
        <dbReference type="EMBL" id="KNC25407.1"/>
    </source>
</evidence>
<organism evidence="1 2">
    <name type="scientific">Lucilia cuprina</name>
    <name type="common">Green bottle fly</name>
    <name type="synonym">Australian sheep blowfly</name>
    <dbReference type="NCBI Taxonomy" id="7375"/>
    <lineage>
        <taxon>Eukaryota</taxon>
        <taxon>Metazoa</taxon>
        <taxon>Ecdysozoa</taxon>
        <taxon>Arthropoda</taxon>
        <taxon>Hexapoda</taxon>
        <taxon>Insecta</taxon>
        <taxon>Pterygota</taxon>
        <taxon>Neoptera</taxon>
        <taxon>Endopterygota</taxon>
        <taxon>Diptera</taxon>
        <taxon>Brachycera</taxon>
        <taxon>Muscomorpha</taxon>
        <taxon>Oestroidea</taxon>
        <taxon>Calliphoridae</taxon>
        <taxon>Luciliinae</taxon>
        <taxon>Lucilia</taxon>
    </lineage>
</organism>
<keyword evidence="2" id="KW-1185">Reference proteome</keyword>